<keyword evidence="1" id="KW-0472">Membrane</keyword>
<evidence type="ECO:0000313" key="3">
    <source>
        <dbReference type="Proteomes" id="UP001182991"/>
    </source>
</evidence>
<dbReference type="EMBL" id="JAVRBG010000021">
    <property type="protein sequence ID" value="MDT0295828.1"/>
    <property type="molecule type" value="Genomic_DNA"/>
</dbReference>
<protein>
    <submittedName>
        <fullName evidence="2">Uncharacterized protein</fullName>
    </submittedName>
</protein>
<gene>
    <name evidence="2" type="ORF">RLT85_14440</name>
</gene>
<dbReference type="RefSeq" id="WP_311402756.1">
    <property type="nucleotide sequence ID" value="NZ_JAVRBG010000021.1"/>
</dbReference>
<dbReference type="Proteomes" id="UP001182991">
    <property type="component" value="Unassembled WGS sequence"/>
</dbReference>
<evidence type="ECO:0000313" key="2">
    <source>
        <dbReference type="EMBL" id="MDT0295828.1"/>
    </source>
</evidence>
<name>A0ABU2KM92_9FLAO</name>
<keyword evidence="1" id="KW-1133">Transmembrane helix</keyword>
<accession>A0ABU2KM92</accession>
<sequence length="153" mass="17756">MKKNEKNLLIWLLILAIVFIVLIKFVLADITEILDKGSEFGEIIYNLSLAYISSYIFYQIVVAIPQKRNEKNIHESTSFISYGIIHSGSRIVKPKNHRKPIWILLIQQMKLVSLNLKTFVNQLVYMIHLTSNGLKAKSVKSLTWSILKKQERK</sequence>
<keyword evidence="3" id="KW-1185">Reference proteome</keyword>
<feature type="transmembrane region" description="Helical" evidence="1">
    <location>
        <begin position="44"/>
        <end position="64"/>
    </location>
</feature>
<proteinExistence type="predicted"/>
<reference evidence="3" key="1">
    <citation type="submission" date="2023-07" db="EMBL/GenBank/DDBJ databases">
        <title>Isolating and identifying novel microbial strains from the Mariana Trench.</title>
        <authorList>
            <person name="Fu H."/>
        </authorList>
    </citation>
    <scope>NUCLEOTIDE SEQUENCE [LARGE SCALE GENOMIC DNA]</scope>
    <source>
        <strain evidence="3">T-y2</strain>
    </source>
</reference>
<evidence type="ECO:0000256" key="1">
    <source>
        <dbReference type="SAM" id="Phobius"/>
    </source>
</evidence>
<comment type="caution">
    <text evidence="2">The sequence shown here is derived from an EMBL/GenBank/DDBJ whole genome shotgun (WGS) entry which is preliminary data.</text>
</comment>
<keyword evidence="1" id="KW-0812">Transmembrane</keyword>
<organism evidence="2 3">
    <name type="scientific">Mesonia ostreae</name>
    <dbReference type="NCBI Taxonomy" id="861110"/>
    <lineage>
        <taxon>Bacteria</taxon>
        <taxon>Pseudomonadati</taxon>
        <taxon>Bacteroidota</taxon>
        <taxon>Flavobacteriia</taxon>
        <taxon>Flavobacteriales</taxon>
        <taxon>Flavobacteriaceae</taxon>
        <taxon>Mesonia</taxon>
    </lineage>
</organism>